<organism evidence="12">
    <name type="scientific">uncultured Gemmatimonadales bacterium HF4000_15H13</name>
    <dbReference type="NCBI Taxonomy" id="723618"/>
    <lineage>
        <taxon>Bacteria</taxon>
        <taxon>Pseudomonadati</taxon>
        <taxon>Gemmatimonadota</taxon>
        <taxon>Gemmatimonadia</taxon>
        <taxon>Gemmatimonadales</taxon>
        <taxon>environmental samples</taxon>
    </lineage>
</organism>
<evidence type="ECO:0000256" key="9">
    <source>
        <dbReference type="SAM" id="SignalP"/>
    </source>
</evidence>
<keyword evidence="4" id="KW-0479">Metal-binding</keyword>
<evidence type="ECO:0000256" key="4">
    <source>
        <dbReference type="ARBA" id="ARBA00022723"/>
    </source>
</evidence>
<dbReference type="InterPro" id="IPR050626">
    <property type="entry name" value="Peptidase_M16"/>
</dbReference>
<dbReference type="InterPro" id="IPR011249">
    <property type="entry name" value="Metalloenz_LuxS/M16"/>
</dbReference>
<comment type="similarity">
    <text evidence="2 8">Belongs to the peptidase M16 family.</text>
</comment>
<keyword evidence="5" id="KW-0378">Hydrolase</keyword>
<dbReference type="SUPFAM" id="SSF63411">
    <property type="entry name" value="LuxS/MPP-like metallohydrolase"/>
    <property type="match status" value="4"/>
</dbReference>
<dbReference type="Pfam" id="PF05193">
    <property type="entry name" value="Peptidase_M16_C"/>
    <property type="match status" value="2"/>
</dbReference>
<evidence type="ECO:0000256" key="7">
    <source>
        <dbReference type="ARBA" id="ARBA00023049"/>
    </source>
</evidence>
<dbReference type="GO" id="GO:0004222">
    <property type="term" value="F:metalloendopeptidase activity"/>
    <property type="evidence" value="ECO:0007669"/>
    <property type="project" value="InterPro"/>
</dbReference>
<sequence>MLGSGLIRFVSVSFLALVLALPSRADAQIPLESPLPVDPNVTIGELDNGVKYIIRQNSRPENRAELRLVVDVGSVLEDDSQLGLAHFVEHMAFNGTEHFEKQELVDYLESIGMEFGPSINAYTSFDETVYMLSQVPTDEPETLATAFQILEDWSHLLSFEPEEIDKERGVVIEEWRSRRGAAARIQDLQFPIMFTGSRYAERLPIGTVENLQSFPHEVLTRFYDTWYRPDLMSVIAVGDFDPAQIEQLIQTHFDRLPTPATPLERPYFDVPDHAETYYAIAADPEASGSSVGVLSMRDPPEITTVGGYRESLVEALVSGMMNNRLQELTQQADPPFVAAFSGAGGFVRTKSAFQLLAVVPEDGHERGLEALFIEAERAARHGFTEGELGREKLDLVRGLEQTYNDRENQQSRRFASEYINYFLQGDAIPGIEFEYMAAQALMATIDLDLVNQAARANLDQSNRVVLADAIEKPGLDTPTRAGFERVLDDVTSADIEPYVDTTLDEPLVPEQPTPGAVIAESMIDELNMTVWTLSNGVTVWLKPTDFKEDEIAMRATSPGGWSNSSLEDHQSAAMAAGLVQQGGVGAFSTIDLQKALAGKAVRVSPSIGENTERMSGSASPQDLETMLQLVWLYFTAPREDETAYQAFQAQFRAMLENRGASPMAAFADTFSVTMAQGHPRSRPISVAVLDEIDLGTAVDFYEDRFADASDFTFVFVGAIDLDVMRPLAEQYLGSLPTVERNDGPVDLDIDPPDGHIEKTVRAGVEPQSQTRIAFTGPFDYTAQNRVDIRVMAEALQLRLMERMREDLGGTYSVGVNASYERIPEGRYTVSIQFGSDPERAEELRGVVFEEIRGLQADGPSQEDVEKVVEAEKLSLETNLQLNPYWAVQLMYSREADQDPRFLLDGTRYDNVSRELIQQGAQLYLNEEQVVIVVLLPVEKIG</sequence>
<dbReference type="InterPro" id="IPR007863">
    <property type="entry name" value="Peptidase_M16_C"/>
</dbReference>
<evidence type="ECO:0000259" key="10">
    <source>
        <dbReference type="Pfam" id="PF00675"/>
    </source>
</evidence>
<evidence type="ECO:0000256" key="3">
    <source>
        <dbReference type="ARBA" id="ARBA00022670"/>
    </source>
</evidence>
<dbReference type="PROSITE" id="PS00143">
    <property type="entry name" value="INSULINASE"/>
    <property type="match status" value="1"/>
</dbReference>
<feature type="domain" description="Peptidase M16 C-terminal" evidence="11">
    <location>
        <begin position="215"/>
        <end position="392"/>
    </location>
</feature>
<keyword evidence="9" id="KW-0732">Signal</keyword>
<dbReference type="PANTHER" id="PTHR43690">
    <property type="entry name" value="NARDILYSIN"/>
    <property type="match status" value="1"/>
</dbReference>
<feature type="domain" description="Peptidase M16 C-terminal" evidence="11">
    <location>
        <begin position="699"/>
        <end position="869"/>
    </location>
</feature>
<feature type="domain" description="Peptidase M16 N-terminal" evidence="10">
    <location>
        <begin position="53"/>
        <end position="175"/>
    </location>
</feature>
<dbReference type="GO" id="GO:0046872">
    <property type="term" value="F:metal ion binding"/>
    <property type="evidence" value="ECO:0007669"/>
    <property type="project" value="UniProtKB-KW"/>
</dbReference>
<name>E7C888_9BACT</name>
<keyword evidence="3" id="KW-0645">Protease</keyword>
<evidence type="ECO:0000256" key="2">
    <source>
        <dbReference type="ARBA" id="ARBA00007261"/>
    </source>
</evidence>
<evidence type="ECO:0000256" key="6">
    <source>
        <dbReference type="ARBA" id="ARBA00022833"/>
    </source>
</evidence>
<accession>E7C888</accession>
<evidence type="ECO:0000313" key="12">
    <source>
        <dbReference type="EMBL" id="ADI23662.1"/>
    </source>
</evidence>
<keyword evidence="6" id="KW-0862">Zinc</keyword>
<dbReference type="Pfam" id="PF00675">
    <property type="entry name" value="Peptidase_M16"/>
    <property type="match status" value="1"/>
</dbReference>
<evidence type="ECO:0000259" key="11">
    <source>
        <dbReference type="Pfam" id="PF05193"/>
    </source>
</evidence>
<dbReference type="GO" id="GO:0006508">
    <property type="term" value="P:proteolysis"/>
    <property type="evidence" value="ECO:0007669"/>
    <property type="project" value="UniProtKB-KW"/>
</dbReference>
<feature type="signal peptide" evidence="9">
    <location>
        <begin position="1"/>
        <end position="27"/>
    </location>
</feature>
<dbReference type="Gene3D" id="3.30.830.10">
    <property type="entry name" value="Metalloenzyme, LuxS/M16 peptidase-like"/>
    <property type="match status" value="4"/>
</dbReference>
<reference evidence="12" key="1">
    <citation type="submission" date="2010-01" db="EMBL/GenBank/DDBJ databases">
        <title>Genome fragments of uncultured bacteria from the North Pacific subtropical Gyre.</title>
        <authorList>
            <person name="Pham V.D."/>
            <person name="Delong E.F."/>
        </authorList>
    </citation>
    <scope>NUCLEOTIDE SEQUENCE</scope>
</reference>
<dbReference type="PANTHER" id="PTHR43690:SF34">
    <property type="entry name" value="ZINC PROTEASE PQQL-LIKE"/>
    <property type="match status" value="1"/>
</dbReference>
<evidence type="ECO:0000256" key="5">
    <source>
        <dbReference type="ARBA" id="ARBA00022801"/>
    </source>
</evidence>
<dbReference type="AlphaFoldDB" id="E7C888"/>
<evidence type="ECO:0000256" key="1">
    <source>
        <dbReference type="ARBA" id="ARBA00001947"/>
    </source>
</evidence>
<evidence type="ECO:0000256" key="8">
    <source>
        <dbReference type="RuleBase" id="RU004447"/>
    </source>
</evidence>
<protein>
    <submittedName>
        <fullName evidence="12">Predicted Zn-dependent peptidases</fullName>
    </submittedName>
</protein>
<proteinExistence type="inferred from homology"/>
<feature type="chain" id="PRO_5003218118" evidence="9">
    <location>
        <begin position="28"/>
        <end position="941"/>
    </location>
</feature>
<comment type="cofactor">
    <cofactor evidence="1">
        <name>Zn(2+)</name>
        <dbReference type="ChEBI" id="CHEBI:29105"/>
    </cofactor>
</comment>
<dbReference type="InterPro" id="IPR001431">
    <property type="entry name" value="Pept_M16_Zn_BS"/>
</dbReference>
<keyword evidence="7" id="KW-0482">Metalloprotease</keyword>
<dbReference type="EMBL" id="GU568020">
    <property type="protein sequence ID" value="ADI23662.1"/>
    <property type="molecule type" value="Genomic_DNA"/>
</dbReference>
<dbReference type="InterPro" id="IPR011765">
    <property type="entry name" value="Pept_M16_N"/>
</dbReference>